<dbReference type="SUPFAM" id="SSF53850">
    <property type="entry name" value="Periplasmic binding protein-like II"/>
    <property type="match status" value="1"/>
</dbReference>
<keyword evidence="4" id="KW-1185">Reference proteome</keyword>
<sequence length="325" mass="33947">MAQTFHLSKTLLSLPLAGACLLAHAAWPERPVTMVVGFTAGGSADILARTIADPLARRLGVPVIVDNVAGAGGSIAAQKVVRARPDGYTIFLGSSSEVILSRHFNNAIAYDGARDLRAVTLVGVMPMVLVAGPRTPATTVDAMLARARSHPGQENYASSGTGTALHIAGALINQQAHVSLQHVPYKGAVPMLTDIVGGNVDYGFFMVPSILGYLKEGKVKPIGTTSRTSCAVLAGVPALSSAKALAGYDFGIWTGIFTPKAVPDAVVARLNQEINAVLHEPPVADKLDQACIEHAGGTPAEFERLIQADVQKVRQVARPEIGAVR</sequence>
<feature type="signal peptide" evidence="2">
    <location>
        <begin position="1"/>
        <end position="25"/>
    </location>
</feature>
<keyword evidence="2" id="KW-0732">Signal</keyword>
<feature type="chain" id="PRO_5046559036" evidence="2">
    <location>
        <begin position="26"/>
        <end position="325"/>
    </location>
</feature>
<dbReference type="PIRSF" id="PIRSF017082">
    <property type="entry name" value="YflP"/>
    <property type="match status" value="1"/>
</dbReference>
<dbReference type="InterPro" id="IPR042100">
    <property type="entry name" value="Bug_dom1"/>
</dbReference>
<dbReference type="PANTHER" id="PTHR42928">
    <property type="entry name" value="TRICARBOXYLATE-BINDING PROTEIN"/>
    <property type="match status" value="1"/>
</dbReference>
<reference evidence="4" key="1">
    <citation type="journal article" date="2019" name="Int. J. Syst. Evol. Microbiol.">
        <title>The Global Catalogue of Microorganisms (GCM) 10K type strain sequencing project: providing services to taxonomists for standard genome sequencing and annotation.</title>
        <authorList>
            <consortium name="The Broad Institute Genomics Platform"/>
            <consortium name="The Broad Institute Genome Sequencing Center for Infectious Disease"/>
            <person name="Wu L."/>
            <person name="Ma J."/>
        </authorList>
    </citation>
    <scope>NUCLEOTIDE SEQUENCE [LARGE SCALE GENOMIC DNA]</scope>
    <source>
        <strain evidence="4">TISTR 1906</strain>
    </source>
</reference>
<dbReference type="Pfam" id="PF03401">
    <property type="entry name" value="TctC"/>
    <property type="match status" value="1"/>
</dbReference>
<accession>A0ABW5UG02</accession>
<proteinExistence type="inferred from homology"/>
<name>A0ABW5UG02_9BURK</name>
<dbReference type="InterPro" id="IPR005064">
    <property type="entry name" value="BUG"/>
</dbReference>
<dbReference type="Gene3D" id="3.40.190.150">
    <property type="entry name" value="Bordetella uptake gene, domain 1"/>
    <property type="match status" value="1"/>
</dbReference>
<organism evidence="3 4">
    <name type="scientific">Comamonas terrae</name>
    <dbReference type="NCBI Taxonomy" id="673548"/>
    <lineage>
        <taxon>Bacteria</taxon>
        <taxon>Pseudomonadati</taxon>
        <taxon>Pseudomonadota</taxon>
        <taxon>Betaproteobacteria</taxon>
        <taxon>Burkholderiales</taxon>
        <taxon>Comamonadaceae</taxon>
        <taxon>Comamonas</taxon>
    </lineage>
</organism>
<dbReference type="EMBL" id="JBHUMV010000001">
    <property type="protein sequence ID" value="MFD2752522.1"/>
    <property type="molecule type" value="Genomic_DNA"/>
</dbReference>
<dbReference type="RefSeq" id="WP_066479577.1">
    <property type="nucleotide sequence ID" value="NZ_BCNT01000010.1"/>
</dbReference>
<comment type="caution">
    <text evidence="3">The sequence shown here is derived from an EMBL/GenBank/DDBJ whole genome shotgun (WGS) entry which is preliminary data.</text>
</comment>
<evidence type="ECO:0000256" key="2">
    <source>
        <dbReference type="SAM" id="SignalP"/>
    </source>
</evidence>
<dbReference type="Gene3D" id="3.40.190.10">
    <property type="entry name" value="Periplasmic binding protein-like II"/>
    <property type="match status" value="1"/>
</dbReference>
<dbReference type="PANTHER" id="PTHR42928:SF5">
    <property type="entry name" value="BLR1237 PROTEIN"/>
    <property type="match status" value="1"/>
</dbReference>
<gene>
    <name evidence="3" type="ORF">ACFSW6_00355</name>
</gene>
<comment type="similarity">
    <text evidence="1">Belongs to the UPF0065 (bug) family.</text>
</comment>
<protein>
    <submittedName>
        <fullName evidence="3">Bug family tripartite tricarboxylate transporter substrate binding protein</fullName>
    </submittedName>
</protein>
<evidence type="ECO:0000313" key="4">
    <source>
        <dbReference type="Proteomes" id="UP001597463"/>
    </source>
</evidence>
<evidence type="ECO:0000313" key="3">
    <source>
        <dbReference type="EMBL" id="MFD2752522.1"/>
    </source>
</evidence>
<dbReference type="Proteomes" id="UP001597463">
    <property type="component" value="Unassembled WGS sequence"/>
</dbReference>
<evidence type="ECO:0000256" key="1">
    <source>
        <dbReference type="ARBA" id="ARBA00006987"/>
    </source>
</evidence>